<dbReference type="InterPro" id="IPR003593">
    <property type="entry name" value="AAA+_ATPase"/>
</dbReference>
<feature type="domain" description="ABC transporter" evidence="5">
    <location>
        <begin position="7"/>
        <end position="235"/>
    </location>
</feature>
<keyword evidence="3 6" id="KW-0067">ATP-binding</keyword>
<reference evidence="6" key="1">
    <citation type="submission" date="2019-11" db="EMBL/GenBank/DDBJ databases">
        <authorList>
            <person name="Feng L."/>
        </authorList>
    </citation>
    <scope>NUCLEOTIDE SEQUENCE</scope>
    <source>
        <strain evidence="6">AodontolyticusLFYP35</strain>
    </source>
</reference>
<dbReference type="InterPro" id="IPR017871">
    <property type="entry name" value="ABC_transporter-like_CS"/>
</dbReference>
<dbReference type="GO" id="GO:0005524">
    <property type="term" value="F:ATP binding"/>
    <property type="evidence" value="ECO:0007669"/>
    <property type="project" value="UniProtKB-KW"/>
</dbReference>
<dbReference type="InterPro" id="IPR027417">
    <property type="entry name" value="P-loop_NTPase"/>
</dbReference>
<dbReference type="PROSITE" id="PS00211">
    <property type="entry name" value="ABC_TRANSPORTER_1"/>
    <property type="match status" value="1"/>
</dbReference>
<dbReference type="PANTHER" id="PTHR42781">
    <property type="entry name" value="SPERMIDINE/PUTRESCINE IMPORT ATP-BINDING PROTEIN POTA"/>
    <property type="match status" value="1"/>
</dbReference>
<dbReference type="AlphaFoldDB" id="A0A6N2RKR1"/>
<evidence type="ECO:0000256" key="3">
    <source>
        <dbReference type="ARBA" id="ARBA00022840"/>
    </source>
</evidence>
<sequence length="309" mass="33422">MTDSTALECIDVSVDYGSFRAVDGVSFSLKSGQITALLGPSGCGKSTLLRAIAGLERPQQGDIQWGGQSILRTPTYRRGFGLMFQDGQLFPHRSVEGNVAYGLRGLPAAERSARVAEVLEIVGLEGFGPRSIDSLSGGQAQRVALARALAPRPRLLLLDEPLSALDRSMRESLSIELREIITGEGITSIYVTHDQDEAFTVADQIGVMIAGHLRRLDSPEAVWENPGDMEVARFLGVENEELEFAGKESELWAVVCGTVLSRGRGFSVLPVRLESSSNAEPELMRVPFGHPIPSLGQRVQVRASRGTIH</sequence>
<dbReference type="GO" id="GO:0016887">
    <property type="term" value="F:ATP hydrolysis activity"/>
    <property type="evidence" value="ECO:0007669"/>
    <property type="project" value="InterPro"/>
</dbReference>
<dbReference type="PROSITE" id="PS50893">
    <property type="entry name" value="ABC_TRANSPORTER_2"/>
    <property type="match status" value="1"/>
</dbReference>
<evidence type="ECO:0000256" key="4">
    <source>
        <dbReference type="ARBA" id="ARBA00066388"/>
    </source>
</evidence>
<proteinExistence type="predicted"/>
<dbReference type="PANTHER" id="PTHR42781:SF4">
    <property type="entry name" value="SPERMIDINE_PUTRESCINE IMPORT ATP-BINDING PROTEIN POTA"/>
    <property type="match status" value="1"/>
</dbReference>
<accession>A0A6N2RKR1</accession>
<dbReference type="GO" id="GO:0015418">
    <property type="term" value="F:ABC-type quaternary ammonium compound transporting activity"/>
    <property type="evidence" value="ECO:0007669"/>
    <property type="project" value="UniProtKB-EC"/>
</dbReference>
<dbReference type="Pfam" id="PF00005">
    <property type="entry name" value="ABC_tran"/>
    <property type="match status" value="1"/>
</dbReference>
<evidence type="ECO:0000259" key="5">
    <source>
        <dbReference type="PROSITE" id="PS50893"/>
    </source>
</evidence>
<keyword evidence="1" id="KW-0813">Transport</keyword>
<dbReference type="FunFam" id="3.40.50.300:FF:000425">
    <property type="entry name" value="Probable ABC transporter, ATP-binding subunit"/>
    <property type="match status" value="1"/>
</dbReference>
<protein>
    <recommendedName>
        <fullName evidence="4">ABC-type quaternary amine transporter</fullName>
        <ecNumber evidence="4">7.6.2.9</ecNumber>
    </recommendedName>
</protein>
<dbReference type="EC" id="7.6.2.9" evidence="4"/>
<dbReference type="SUPFAM" id="SSF52540">
    <property type="entry name" value="P-loop containing nucleoside triphosphate hydrolases"/>
    <property type="match status" value="1"/>
</dbReference>
<organism evidence="6">
    <name type="scientific">Schaalia odontolytica</name>
    <dbReference type="NCBI Taxonomy" id="1660"/>
    <lineage>
        <taxon>Bacteria</taxon>
        <taxon>Bacillati</taxon>
        <taxon>Actinomycetota</taxon>
        <taxon>Actinomycetes</taxon>
        <taxon>Actinomycetales</taxon>
        <taxon>Actinomycetaceae</taxon>
        <taxon>Schaalia</taxon>
    </lineage>
</organism>
<dbReference type="SMART" id="SM00382">
    <property type="entry name" value="AAA"/>
    <property type="match status" value="1"/>
</dbReference>
<evidence type="ECO:0000313" key="6">
    <source>
        <dbReference type="EMBL" id="VYS80859.1"/>
    </source>
</evidence>
<dbReference type="InterPro" id="IPR050093">
    <property type="entry name" value="ABC_SmlMolc_Importer"/>
</dbReference>
<dbReference type="InterPro" id="IPR003439">
    <property type="entry name" value="ABC_transporter-like_ATP-bd"/>
</dbReference>
<evidence type="ECO:0000256" key="1">
    <source>
        <dbReference type="ARBA" id="ARBA00022448"/>
    </source>
</evidence>
<keyword evidence="2" id="KW-0547">Nucleotide-binding</keyword>
<gene>
    <name evidence="6" type="primary">cysA</name>
    <name evidence="6" type="ORF">AOLFYP35_00382</name>
</gene>
<dbReference type="EMBL" id="CACRSM010000002">
    <property type="protein sequence ID" value="VYS80859.1"/>
    <property type="molecule type" value="Genomic_DNA"/>
</dbReference>
<evidence type="ECO:0000256" key="2">
    <source>
        <dbReference type="ARBA" id="ARBA00022741"/>
    </source>
</evidence>
<keyword evidence="6" id="KW-0378">Hydrolase</keyword>
<dbReference type="Gene3D" id="3.40.50.300">
    <property type="entry name" value="P-loop containing nucleotide triphosphate hydrolases"/>
    <property type="match status" value="1"/>
</dbReference>
<name>A0A6N2RKR1_9ACTO</name>